<keyword evidence="4" id="KW-0503">Monooxygenase</keyword>
<sequence length="436" mass="48219">MVIGALPAGPRLPVGVQTAAWIANPWAFMERAAARYGDTFTMRLAGEGTWVMMSHPDSVREVFTAPPKLLRAGAANRILLPVVGANSVLLRDDDAHREQRRLLVPPFRGDRLKCHVNAMADIAHSEIADWPRGEPVPLHSRMQALTLEVILRAVLGASDTGRLGQLRAELVRVLSTAAGSPGRLLLLVLSPQRVRAELTRRLFSRVDRLLIAEIQDRRGADSLDERNDITSMLLRATQGDGRPLSDVEVRDEVMTLLLAGHETTATALAWAVECIVAHPAVQDRLVEELRCGSHDFLDAIVKETLRLLPVFSLVPRRLTASMEIGGRLLPAGVTVVPSIYLMHRRPDVYPDPERFRPERFLEQRAGAYTWIPFGGGVRRCLGAAFGQHEMRIVLGALFGSYQVRPVAEKRQPGRATVSLGWRPVPEPCQLRVTVEP</sequence>
<comment type="cofactor">
    <cofactor evidence="1 3">
        <name>heme</name>
        <dbReference type="ChEBI" id="CHEBI:30413"/>
    </cofactor>
</comment>
<keyword evidence="3 4" id="KW-0349">Heme</keyword>
<evidence type="ECO:0000256" key="1">
    <source>
        <dbReference type="ARBA" id="ARBA00001971"/>
    </source>
</evidence>
<dbReference type="EMBL" id="LR130759">
    <property type="protein sequence ID" value="VDM91163.1"/>
    <property type="molecule type" value="Genomic_DNA"/>
</dbReference>
<name>A0A3S4C098_9MYCO</name>
<reference evidence="6" key="1">
    <citation type="submission" date="2018-02" db="EMBL/GenBank/DDBJ databases">
        <authorList>
            <person name="Seth-Smith MB H."/>
            <person name="Seth-Smith H."/>
        </authorList>
    </citation>
    <scope>NUCLEOTIDE SEQUENCE [LARGE SCALE GENOMIC DNA]</scope>
</reference>
<dbReference type="InterPro" id="IPR036396">
    <property type="entry name" value="Cyt_P450_sf"/>
</dbReference>
<dbReference type="GO" id="GO:0005506">
    <property type="term" value="F:iron ion binding"/>
    <property type="evidence" value="ECO:0007669"/>
    <property type="project" value="InterPro"/>
</dbReference>
<dbReference type="KEGG" id="mbai:MB901379_04780"/>
<dbReference type="GO" id="GO:0004497">
    <property type="term" value="F:monooxygenase activity"/>
    <property type="evidence" value="ECO:0007669"/>
    <property type="project" value="UniProtKB-KW"/>
</dbReference>
<dbReference type="EC" id="1.14.13.133" evidence="5"/>
<dbReference type="SUPFAM" id="SSF48264">
    <property type="entry name" value="Cytochrome P450"/>
    <property type="match status" value="1"/>
</dbReference>
<keyword evidence="4 5" id="KW-0560">Oxidoreductase</keyword>
<evidence type="ECO:0000256" key="4">
    <source>
        <dbReference type="RuleBase" id="RU000461"/>
    </source>
</evidence>
<protein>
    <submittedName>
        <fullName evidence="5">Pentalenene oxygenase</fullName>
        <ecNumber evidence="5">1.14.13.133</ecNumber>
    </submittedName>
</protein>
<dbReference type="Gene3D" id="1.10.630.10">
    <property type="entry name" value="Cytochrome P450"/>
    <property type="match status" value="1"/>
</dbReference>
<dbReference type="RefSeq" id="WP_174237128.1">
    <property type="nucleotide sequence ID" value="NZ_LR130759.1"/>
</dbReference>
<evidence type="ECO:0000313" key="6">
    <source>
        <dbReference type="Proteomes" id="UP000269998"/>
    </source>
</evidence>
<dbReference type="InterPro" id="IPR017972">
    <property type="entry name" value="Cyt_P450_CS"/>
</dbReference>
<dbReference type="InterPro" id="IPR050121">
    <property type="entry name" value="Cytochrome_P450_monoxygenase"/>
</dbReference>
<dbReference type="PRINTS" id="PR00385">
    <property type="entry name" value="P450"/>
</dbReference>
<dbReference type="GO" id="GO:0020037">
    <property type="term" value="F:heme binding"/>
    <property type="evidence" value="ECO:0007669"/>
    <property type="project" value="InterPro"/>
</dbReference>
<dbReference type="PROSITE" id="PS00086">
    <property type="entry name" value="CYTOCHROME_P450"/>
    <property type="match status" value="1"/>
</dbReference>
<keyword evidence="3 4" id="KW-0479">Metal-binding</keyword>
<dbReference type="GO" id="GO:0016705">
    <property type="term" value="F:oxidoreductase activity, acting on paired donors, with incorporation or reduction of molecular oxygen"/>
    <property type="evidence" value="ECO:0007669"/>
    <property type="project" value="InterPro"/>
</dbReference>
<organism evidence="5 6">
    <name type="scientific">Mycobacterium basiliense</name>
    <dbReference type="NCBI Taxonomy" id="2094119"/>
    <lineage>
        <taxon>Bacteria</taxon>
        <taxon>Bacillati</taxon>
        <taxon>Actinomycetota</taxon>
        <taxon>Actinomycetes</taxon>
        <taxon>Mycobacteriales</taxon>
        <taxon>Mycobacteriaceae</taxon>
        <taxon>Mycobacterium</taxon>
    </lineage>
</organism>
<keyword evidence="3 4" id="KW-0408">Iron</keyword>
<dbReference type="PANTHER" id="PTHR24305">
    <property type="entry name" value="CYTOCHROME P450"/>
    <property type="match status" value="1"/>
</dbReference>
<keyword evidence="6" id="KW-1185">Reference proteome</keyword>
<dbReference type="Proteomes" id="UP000269998">
    <property type="component" value="Chromosome"/>
</dbReference>
<proteinExistence type="inferred from homology"/>
<dbReference type="PRINTS" id="PR00463">
    <property type="entry name" value="EP450I"/>
</dbReference>
<dbReference type="CDD" id="cd11053">
    <property type="entry name" value="CYP110-like"/>
    <property type="match status" value="1"/>
</dbReference>
<gene>
    <name evidence="5" type="primary">ptlI_3</name>
    <name evidence="5" type="ORF">MB901379_04780</name>
</gene>
<evidence type="ECO:0000256" key="3">
    <source>
        <dbReference type="PIRSR" id="PIRSR602401-1"/>
    </source>
</evidence>
<evidence type="ECO:0000313" key="5">
    <source>
        <dbReference type="EMBL" id="VDM91163.1"/>
    </source>
</evidence>
<comment type="similarity">
    <text evidence="2 4">Belongs to the cytochrome P450 family.</text>
</comment>
<dbReference type="AlphaFoldDB" id="A0A3S4C098"/>
<evidence type="ECO:0000256" key="2">
    <source>
        <dbReference type="ARBA" id="ARBA00010617"/>
    </source>
</evidence>
<dbReference type="InterPro" id="IPR002401">
    <property type="entry name" value="Cyt_P450_E_grp-I"/>
</dbReference>
<dbReference type="InterPro" id="IPR001128">
    <property type="entry name" value="Cyt_P450"/>
</dbReference>
<feature type="binding site" description="axial binding residue" evidence="3">
    <location>
        <position position="380"/>
    </location>
    <ligand>
        <name>heme</name>
        <dbReference type="ChEBI" id="CHEBI:30413"/>
    </ligand>
    <ligandPart>
        <name>Fe</name>
        <dbReference type="ChEBI" id="CHEBI:18248"/>
    </ligandPart>
</feature>
<dbReference type="PANTHER" id="PTHR24305:SF166">
    <property type="entry name" value="CYTOCHROME P450 12A4, MITOCHONDRIAL-RELATED"/>
    <property type="match status" value="1"/>
</dbReference>
<accession>A0A3S4C098</accession>
<dbReference type="Pfam" id="PF00067">
    <property type="entry name" value="p450"/>
    <property type="match status" value="1"/>
</dbReference>